<evidence type="ECO:0000259" key="3">
    <source>
        <dbReference type="Pfam" id="PF21346"/>
    </source>
</evidence>
<dbReference type="Pfam" id="PF19501">
    <property type="entry name" value="PcRGLX_1st"/>
    <property type="match status" value="1"/>
</dbReference>
<dbReference type="InterPro" id="IPR045793">
    <property type="entry name" value="PcRGLX/YetA-like"/>
</dbReference>
<evidence type="ECO:0000259" key="1">
    <source>
        <dbReference type="Pfam" id="PF19501"/>
    </source>
</evidence>
<dbReference type="RefSeq" id="WP_128230499.1">
    <property type="nucleotide sequence ID" value="NZ_SACR01000006.1"/>
</dbReference>
<feature type="domain" description="PcRGLX/YetA-like N-terminal RIFT barrel" evidence="1">
    <location>
        <begin position="48"/>
        <end position="126"/>
    </location>
</feature>
<feature type="domain" description="PcRGLX/YetA-like C-terminal alpha/alpha toroid" evidence="3">
    <location>
        <begin position="509"/>
        <end position="918"/>
    </location>
</feature>
<dbReference type="PANTHER" id="PTHR40081:SF1">
    <property type="entry name" value="TAT PATHWAY SIGNAL SEQUENCE DOMAIN PROTEIN"/>
    <property type="match status" value="1"/>
</dbReference>
<gene>
    <name evidence="4" type="ORF">EOE66_20025</name>
</gene>
<dbReference type="Pfam" id="PF21345">
    <property type="entry name" value="PcRGLX_2nd"/>
    <property type="match status" value="1"/>
</dbReference>
<feature type="domain" description="PcRGLX/YetA-like central beta-sandwich" evidence="2">
    <location>
        <begin position="142"/>
        <end position="503"/>
    </location>
</feature>
<organism evidence="4 5">
    <name type="scientific">Rubrivivax rivuli</name>
    <dbReference type="NCBI Taxonomy" id="1862385"/>
    <lineage>
        <taxon>Bacteria</taxon>
        <taxon>Pseudomonadati</taxon>
        <taxon>Pseudomonadota</taxon>
        <taxon>Betaproteobacteria</taxon>
        <taxon>Burkholderiales</taxon>
        <taxon>Sphaerotilaceae</taxon>
        <taxon>Rubrivivax</taxon>
    </lineage>
</organism>
<dbReference type="PROSITE" id="PS51318">
    <property type="entry name" value="TAT"/>
    <property type="match status" value="1"/>
</dbReference>
<dbReference type="PANTHER" id="PTHR40081">
    <property type="entry name" value="CONCANAVALIN A-LIKE LECTIN/GLUCANASE"/>
    <property type="match status" value="1"/>
</dbReference>
<dbReference type="InterPro" id="IPR048331">
    <property type="entry name" value="PcRGLX/YetA_3rd"/>
</dbReference>
<dbReference type="Proteomes" id="UP000285575">
    <property type="component" value="Unassembled WGS sequence"/>
</dbReference>
<evidence type="ECO:0000313" key="4">
    <source>
        <dbReference type="EMBL" id="RVU43940.1"/>
    </source>
</evidence>
<comment type="caution">
    <text evidence="4">The sequence shown here is derived from an EMBL/GenBank/DDBJ whole genome shotgun (WGS) entry which is preliminary data.</text>
</comment>
<accession>A0A437RAW6</accession>
<evidence type="ECO:0000313" key="5">
    <source>
        <dbReference type="Proteomes" id="UP000285575"/>
    </source>
</evidence>
<evidence type="ECO:0000259" key="2">
    <source>
        <dbReference type="Pfam" id="PF21345"/>
    </source>
</evidence>
<reference evidence="4 5" key="1">
    <citation type="submission" date="2019-01" db="EMBL/GenBank/DDBJ databases">
        <authorList>
            <person name="Chen W.-M."/>
        </authorList>
    </citation>
    <scope>NUCLEOTIDE SEQUENCE [LARGE SCALE GENOMIC DNA]</scope>
    <source>
        <strain evidence="4 5">KYPY4</strain>
    </source>
</reference>
<dbReference type="OrthoDB" id="262615at2"/>
<dbReference type="InterPro" id="IPR048329">
    <property type="entry name" value="PcRGLX_1st"/>
</dbReference>
<dbReference type="AlphaFoldDB" id="A0A437RAW6"/>
<dbReference type="InterPro" id="IPR048330">
    <property type="entry name" value="PcRGLX/YetA_2nd"/>
</dbReference>
<sequence>MPEHLPRFNRRQFVGGGAALGLAAAGGAATVAPVAAAPASSAVPADPLALRWLDGSAPALHAGTTWGLPWARGQVRRGQALVLRDVQGQAHPLQSWPLAYWPDGSLKWTAHAIAPGVSVGEGWQVQPLPAGQAAPSTPSVVVSVAEAAEAFTIDTGTVVAVVPKRGPLLVRSVTRGGVEVMRGVKLVAQSDGPPEGQTTATTHFESQLEQVTVEQRGPQRAVLRLQGTHRALAPVGQVGKVRTWLPFDLRLYFYAGGDALRVMHSWVFDGEPQRDFIRGLGLQFEVPLRDAPHDRHVRFAGEGNGLWAEAVRGLTGLRRDPGAAVRAAQLAGQPTPPMDGWHPSVRKFVERIPAWGDVTLSQLGPDSFQIKKRTQAGHTWVHSAWGGRAAGLGYVGDTRGGVAFGLRDFWQRHPAQLDIRNAHTSTAQVTCWFWAPEAPAMDLRPYHDGLGQDTFEKQLEGLEVTYEDWEPGFDTAVGAGRSHELTLFALAGTPSRERLVQLAGLVQTPPLLVATPQRYLNTRVFGTLWTLPDRSTPQKAALEDRLDFLVNFYQREAEQRRWLGFWDYGDVRHTFDADRHEWRYDVGGYAWDNSELSPDLWLWGMFFRSGRADVFRFAEAMVRHTTEVDTYHLGRFKGLGTRHGVLHWSDSAKQLRISTAAYRRQYHYLTADERVGDVLHMLRDADRQLIALNPTRKVKDAPKLPPGQAVMGVGTDWGSMLANWLTEWERTGDVRWRDKIRRGMTSVAGMKHGFFSAASAGYDPETGELRSLIGERVAASHLSAVFGLVEMVAELIELIDVPGFEKAWLQYCRLYNAPVEEQRRELGMPHGGTNALTVGHSRLTAYAAMRLNDPALARRAWAEFHGDRRRTQPPLGTRRIEGPAVLRPVEVAPWISTNDAAQWSLAAMQNLAWVGAQLPKE</sequence>
<dbReference type="EMBL" id="SACR01000006">
    <property type="protein sequence ID" value="RVU43940.1"/>
    <property type="molecule type" value="Genomic_DNA"/>
</dbReference>
<dbReference type="Pfam" id="PF21346">
    <property type="entry name" value="PcRGLX_3rd"/>
    <property type="match status" value="1"/>
</dbReference>
<protein>
    <submittedName>
        <fullName evidence="4">Tat pathway signal sequence domain protein</fullName>
    </submittedName>
</protein>
<name>A0A437RAW6_9BURK</name>
<keyword evidence="5" id="KW-1185">Reference proteome</keyword>
<dbReference type="InterPro" id="IPR006311">
    <property type="entry name" value="TAT_signal"/>
</dbReference>
<proteinExistence type="predicted"/>